<reference evidence="1" key="1">
    <citation type="submission" date="2020-05" db="EMBL/GenBank/DDBJ databases">
        <title>Large-scale comparative analyses of tick genomes elucidate their genetic diversity and vector capacities.</title>
        <authorList>
            <person name="Jia N."/>
            <person name="Wang J."/>
            <person name="Shi W."/>
            <person name="Du L."/>
            <person name="Sun Y."/>
            <person name="Zhan W."/>
            <person name="Jiang J."/>
            <person name="Wang Q."/>
            <person name="Zhang B."/>
            <person name="Ji P."/>
            <person name="Sakyi L.B."/>
            <person name="Cui X."/>
            <person name="Yuan T."/>
            <person name="Jiang B."/>
            <person name="Yang W."/>
            <person name="Lam T.T.-Y."/>
            <person name="Chang Q."/>
            <person name="Ding S."/>
            <person name="Wang X."/>
            <person name="Zhu J."/>
            <person name="Ruan X."/>
            <person name="Zhao L."/>
            <person name="Wei J."/>
            <person name="Que T."/>
            <person name="Du C."/>
            <person name="Cheng J."/>
            <person name="Dai P."/>
            <person name="Han X."/>
            <person name="Huang E."/>
            <person name="Gao Y."/>
            <person name="Liu J."/>
            <person name="Shao H."/>
            <person name="Ye R."/>
            <person name="Li L."/>
            <person name="Wei W."/>
            <person name="Wang X."/>
            <person name="Wang C."/>
            <person name="Yang T."/>
            <person name="Huo Q."/>
            <person name="Li W."/>
            <person name="Guo W."/>
            <person name="Chen H."/>
            <person name="Zhou L."/>
            <person name="Ni X."/>
            <person name="Tian J."/>
            <person name="Zhou Y."/>
            <person name="Sheng Y."/>
            <person name="Liu T."/>
            <person name="Pan Y."/>
            <person name="Xia L."/>
            <person name="Li J."/>
            <person name="Zhao F."/>
            <person name="Cao W."/>
        </authorList>
    </citation>
    <scope>NUCLEOTIDE SEQUENCE</scope>
    <source>
        <strain evidence="1">Dsil-2018</strain>
    </source>
</reference>
<dbReference type="Proteomes" id="UP000821865">
    <property type="component" value="Chromosome 6"/>
</dbReference>
<proteinExistence type="predicted"/>
<accession>A0ACB8CIW0</accession>
<keyword evidence="2" id="KW-1185">Reference proteome</keyword>
<evidence type="ECO:0000313" key="2">
    <source>
        <dbReference type="Proteomes" id="UP000821865"/>
    </source>
</evidence>
<dbReference type="EMBL" id="CM023475">
    <property type="protein sequence ID" value="KAH7944868.1"/>
    <property type="molecule type" value="Genomic_DNA"/>
</dbReference>
<protein>
    <submittedName>
        <fullName evidence="1">Uncharacterized protein</fullName>
    </submittedName>
</protein>
<name>A0ACB8CIW0_DERSI</name>
<evidence type="ECO:0000313" key="1">
    <source>
        <dbReference type="EMBL" id="KAH7944868.1"/>
    </source>
</evidence>
<sequence>MPQVTNTTMVKTSATPPADLPPGDLNLPQQLETTAAPSAPLCNEESTTSLNPVRAIPSLSVPLPPSSDSEEEIDTATCRKRRRECEDGVDDAAPCKQLPPPAAEAMTIQAAFVAEPLQRSSALLTMAPADVFTALLGDAVTAAPKPHDAATVRKHDSSGRASFQEAGASFCRTSRLMITEVLLSALPGVVEVRVNMRLDSVAVNADSSGRLQNLLAPTECTGFVHGVDRDISDHDLLAAVYSSVPVMSVKRSGDTVSFRFAVTSPPECINPYRMPFPVKSFRAHLVQCVHCGRYGNTTTACVFPERCLRCGGNTARAPVSSDDLVAFTVEDHTLQTTRVVRAGRRSARWRRWLLLPPVLSVDKKQAPLLEEKMVPPRLPAAGSKSTAVLKESVALRQRKKASFGGQRPSLVSGRLVAANVP</sequence>
<gene>
    <name evidence="1" type="ORF">HPB49_001341</name>
</gene>
<organism evidence="1 2">
    <name type="scientific">Dermacentor silvarum</name>
    <name type="common">Tick</name>
    <dbReference type="NCBI Taxonomy" id="543639"/>
    <lineage>
        <taxon>Eukaryota</taxon>
        <taxon>Metazoa</taxon>
        <taxon>Ecdysozoa</taxon>
        <taxon>Arthropoda</taxon>
        <taxon>Chelicerata</taxon>
        <taxon>Arachnida</taxon>
        <taxon>Acari</taxon>
        <taxon>Parasitiformes</taxon>
        <taxon>Ixodida</taxon>
        <taxon>Ixodoidea</taxon>
        <taxon>Ixodidae</taxon>
        <taxon>Rhipicephalinae</taxon>
        <taxon>Dermacentor</taxon>
    </lineage>
</organism>
<comment type="caution">
    <text evidence="1">The sequence shown here is derived from an EMBL/GenBank/DDBJ whole genome shotgun (WGS) entry which is preliminary data.</text>
</comment>